<evidence type="ECO:0000313" key="2">
    <source>
        <dbReference type="EMBL" id="MFC5509101.1"/>
    </source>
</evidence>
<sequence>MSDRDRTHHATTQHHPGPDTPRRPGQPGEQDQHRPGPSPDSPHQTGPHAPYDSDSGAVAQRIRQDAAGQYGEGTPDPNKDGLTSANPVVLSGDGDATSGNGHGRNRDGSTTKQE</sequence>
<evidence type="ECO:0000256" key="1">
    <source>
        <dbReference type="SAM" id="MobiDB-lite"/>
    </source>
</evidence>
<reference evidence="3" key="1">
    <citation type="journal article" date="2019" name="Int. J. Syst. Evol. Microbiol.">
        <title>The Global Catalogue of Microorganisms (GCM) 10K type strain sequencing project: providing services to taxonomists for standard genome sequencing and annotation.</title>
        <authorList>
            <consortium name="The Broad Institute Genomics Platform"/>
            <consortium name="The Broad Institute Genome Sequencing Center for Infectious Disease"/>
            <person name="Wu L."/>
            <person name="Ma J."/>
        </authorList>
    </citation>
    <scope>NUCLEOTIDE SEQUENCE [LARGE SCALE GENOMIC DNA]</scope>
    <source>
        <strain evidence="3">CCUG 43117</strain>
    </source>
</reference>
<gene>
    <name evidence="2" type="ORF">ACFPN9_28130</name>
</gene>
<dbReference type="EMBL" id="JBHSLU010000148">
    <property type="protein sequence ID" value="MFC5509101.1"/>
    <property type="molecule type" value="Genomic_DNA"/>
</dbReference>
<organism evidence="2 3">
    <name type="scientific">Bosea massiliensis</name>
    <dbReference type="NCBI Taxonomy" id="151419"/>
    <lineage>
        <taxon>Bacteria</taxon>
        <taxon>Pseudomonadati</taxon>
        <taxon>Pseudomonadota</taxon>
        <taxon>Alphaproteobacteria</taxon>
        <taxon>Hyphomicrobiales</taxon>
        <taxon>Boseaceae</taxon>
        <taxon>Bosea</taxon>
    </lineage>
</organism>
<evidence type="ECO:0000313" key="3">
    <source>
        <dbReference type="Proteomes" id="UP001596060"/>
    </source>
</evidence>
<keyword evidence="3" id="KW-1185">Reference proteome</keyword>
<feature type="region of interest" description="Disordered" evidence="1">
    <location>
        <begin position="1"/>
        <end position="114"/>
    </location>
</feature>
<dbReference type="Proteomes" id="UP001596060">
    <property type="component" value="Unassembled WGS sequence"/>
</dbReference>
<feature type="compositionally biased region" description="Basic and acidic residues" evidence="1">
    <location>
        <begin position="104"/>
        <end position="114"/>
    </location>
</feature>
<name>A0ABW0P8X9_9HYPH</name>
<protein>
    <submittedName>
        <fullName evidence="2">Uncharacterized protein</fullName>
    </submittedName>
</protein>
<accession>A0ABW0P8X9</accession>
<proteinExistence type="predicted"/>
<dbReference type="RefSeq" id="WP_156446460.1">
    <property type="nucleotide sequence ID" value="NZ_JBHSLU010000148.1"/>
</dbReference>
<comment type="caution">
    <text evidence="2">The sequence shown here is derived from an EMBL/GenBank/DDBJ whole genome shotgun (WGS) entry which is preliminary data.</text>
</comment>